<comment type="caution">
    <text evidence="1">The sequence shown here is derived from an EMBL/GenBank/DDBJ whole genome shotgun (WGS) entry which is preliminary data.</text>
</comment>
<evidence type="ECO:0000313" key="1">
    <source>
        <dbReference type="EMBL" id="KAF0718169.1"/>
    </source>
</evidence>
<name>A0A6A4ZYW4_APHAT</name>
<dbReference type="Proteomes" id="UP000469452">
    <property type="component" value="Unassembled WGS sequence"/>
</dbReference>
<evidence type="ECO:0000313" key="2">
    <source>
        <dbReference type="Proteomes" id="UP000469452"/>
    </source>
</evidence>
<proteinExistence type="predicted"/>
<accession>A0A6A4ZYW4</accession>
<sequence>VVSAKQAKCMAAYKAVELLLKRGFLDRSFKSKLLINRNFIPQESVDEDMELETQNSYDIPAATAVEMGLAPIKSKFTQDTDQAVMYLYGLGGMPYGILCTEPLYGGILCVQNGMPNPSITCVL</sequence>
<feature type="non-terminal residue" evidence="1">
    <location>
        <position position="1"/>
    </location>
</feature>
<reference evidence="1 2" key="1">
    <citation type="submission" date="2019-06" db="EMBL/GenBank/DDBJ databases">
        <title>Genomics analysis of Aphanomyces spp. identifies a new class of oomycete effector associated with host adaptation.</title>
        <authorList>
            <person name="Gaulin E."/>
        </authorList>
    </citation>
    <scope>NUCLEOTIDE SEQUENCE [LARGE SCALE GENOMIC DNA]</scope>
    <source>
        <strain evidence="1 2">E</strain>
    </source>
</reference>
<organism evidence="1 2">
    <name type="scientific">Aphanomyces astaci</name>
    <name type="common">Crayfish plague agent</name>
    <dbReference type="NCBI Taxonomy" id="112090"/>
    <lineage>
        <taxon>Eukaryota</taxon>
        <taxon>Sar</taxon>
        <taxon>Stramenopiles</taxon>
        <taxon>Oomycota</taxon>
        <taxon>Saprolegniomycetes</taxon>
        <taxon>Saprolegniales</taxon>
        <taxon>Verrucalvaceae</taxon>
        <taxon>Aphanomyces</taxon>
    </lineage>
</organism>
<dbReference type="EMBL" id="VJMI01016555">
    <property type="protein sequence ID" value="KAF0718169.1"/>
    <property type="molecule type" value="Genomic_DNA"/>
</dbReference>
<protein>
    <submittedName>
        <fullName evidence="1">Uncharacterized protein</fullName>
    </submittedName>
</protein>
<gene>
    <name evidence="1" type="ORF">AaE_010705</name>
</gene>
<dbReference type="AlphaFoldDB" id="A0A6A4ZYW4"/>